<evidence type="ECO:0000313" key="1">
    <source>
        <dbReference type="EMBL" id="PHT81192.1"/>
    </source>
</evidence>
<organism evidence="1 2">
    <name type="scientific">Capsicum annuum</name>
    <name type="common">Capsicum pepper</name>
    <dbReference type="NCBI Taxonomy" id="4072"/>
    <lineage>
        <taxon>Eukaryota</taxon>
        <taxon>Viridiplantae</taxon>
        <taxon>Streptophyta</taxon>
        <taxon>Embryophyta</taxon>
        <taxon>Tracheophyta</taxon>
        <taxon>Spermatophyta</taxon>
        <taxon>Magnoliopsida</taxon>
        <taxon>eudicotyledons</taxon>
        <taxon>Gunneridae</taxon>
        <taxon>Pentapetalae</taxon>
        <taxon>asterids</taxon>
        <taxon>lamiids</taxon>
        <taxon>Solanales</taxon>
        <taxon>Solanaceae</taxon>
        <taxon>Solanoideae</taxon>
        <taxon>Capsiceae</taxon>
        <taxon>Capsicum</taxon>
    </lineage>
</organism>
<dbReference type="InterPro" id="IPR004158">
    <property type="entry name" value="DUF247_pln"/>
</dbReference>
<gene>
    <name evidence="1" type="ORF">T459_14207</name>
</gene>
<protein>
    <submittedName>
        <fullName evidence="1">Uncharacterized protein</fullName>
    </submittedName>
</protein>
<dbReference type="AlphaFoldDB" id="A0A2G2ZGT0"/>
<dbReference type="Pfam" id="PF03140">
    <property type="entry name" value="DUF247"/>
    <property type="match status" value="1"/>
</dbReference>
<dbReference type="Proteomes" id="UP000222542">
    <property type="component" value="Unassembled WGS sequence"/>
</dbReference>
<dbReference type="Gramene" id="PHT81192">
    <property type="protein sequence ID" value="PHT81192"/>
    <property type="gene ID" value="T459_14207"/>
</dbReference>
<comment type="caution">
    <text evidence="1">The sequence shown here is derived from an EMBL/GenBank/DDBJ whole genome shotgun (WGS) entry which is preliminary data.</text>
</comment>
<keyword evidence="2" id="KW-1185">Reference proteome</keyword>
<accession>A0A2G2ZGT0</accession>
<reference evidence="1 2" key="2">
    <citation type="journal article" date="2017" name="Genome Biol.">
        <title>New reference genome sequences of hot pepper reveal the massive evolution of plant disease-resistance genes by retroduplication.</title>
        <authorList>
            <person name="Kim S."/>
            <person name="Park J."/>
            <person name="Yeom S.I."/>
            <person name="Kim Y.M."/>
            <person name="Seo E."/>
            <person name="Kim K.T."/>
            <person name="Kim M.S."/>
            <person name="Lee J.M."/>
            <person name="Cheong K."/>
            <person name="Shin H.S."/>
            <person name="Kim S.B."/>
            <person name="Han K."/>
            <person name="Lee J."/>
            <person name="Park M."/>
            <person name="Lee H.A."/>
            <person name="Lee H.Y."/>
            <person name="Lee Y."/>
            <person name="Oh S."/>
            <person name="Lee J.H."/>
            <person name="Choi E."/>
            <person name="Choi E."/>
            <person name="Lee S.E."/>
            <person name="Jeon J."/>
            <person name="Kim H."/>
            <person name="Choi G."/>
            <person name="Song H."/>
            <person name="Lee J."/>
            <person name="Lee S.C."/>
            <person name="Kwon J.K."/>
            <person name="Lee H.Y."/>
            <person name="Koo N."/>
            <person name="Hong Y."/>
            <person name="Kim R.W."/>
            <person name="Kang W.H."/>
            <person name="Huh J.H."/>
            <person name="Kang B.C."/>
            <person name="Yang T.J."/>
            <person name="Lee Y.H."/>
            <person name="Bennetzen J.L."/>
            <person name="Choi D."/>
        </authorList>
    </citation>
    <scope>NUCLEOTIDE SEQUENCE [LARGE SCALE GENOMIC DNA]</scope>
    <source>
        <strain evidence="2">cv. CM334</strain>
    </source>
</reference>
<name>A0A2G2ZGT0_CAPAN</name>
<evidence type="ECO:0000313" key="2">
    <source>
        <dbReference type="Proteomes" id="UP000222542"/>
    </source>
</evidence>
<dbReference type="EMBL" id="AYRZ02000005">
    <property type="protein sequence ID" value="PHT81192.1"/>
    <property type="molecule type" value="Genomic_DNA"/>
</dbReference>
<sequence length="80" mass="9101">MQIGDATSSKNVQNCDIWHNLMRCTTELDESRIDISNIGSIGRLLDSENKDSIRLFDINFDNGRLKIPSFEVVDRTDTVL</sequence>
<reference evidence="1 2" key="1">
    <citation type="journal article" date="2014" name="Nat. Genet.">
        <title>Genome sequence of the hot pepper provides insights into the evolution of pungency in Capsicum species.</title>
        <authorList>
            <person name="Kim S."/>
            <person name="Park M."/>
            <person name="Yeom S.I."/>
            <person name="Kim Y.M."/>
            <person name="Lee J.M."/>
            <person name="Lee H.A."/>
            <person name="Seo E."/>
            <person name="Choi J."/>
            <person name="Cheong K."/>
            <person name="Kim K.T."/>
            <person name="Jung K."/>
            <person name="Lee G.W."/>
            <person name="Oh S.K."/>
            <person name="Bae C."/>
            <person name="Kim S.B."/>
            <person name="Lee H.Y."/>
            <person name="Kim S.Y."/>
            <person name="Kim M.S."/>
            <person name="Kang B.C."/>
            <person name="Jo Y.D."/>
            <person name="Yang H.B."/>
            <person name="Jeong H.J."/>
            <person name="Kang W.H."/>
            <person name="Kwon J.K."/>
            <person name="Shin C."/>
            <person name="Lim J.Y."/>
            <person name="Park J.H."/>
            <person name="Huh J.H."/>
            <person name="Kim J.S."/>
            <person name="Kim B.D."/>
            <person name="Cohen O."/>
            <person name="Paran I."/>
            <person name="Suh M.C."/>
            <person name="Lee S.B."/>
            <person name="Kim Y.K."/>
            <person name="Shin Y."/>
            <person name="Noh S.J."/>
            <person name="Park J."/>
            <person name="Seo Y.S."/>
            <person name="Kwon S.Y."/>
            <person name="Kim H.A."/>
            <person name="Park J.M."/>
            <person name="Kim H.J."/>
            <person name="Choi S.B."/>
            <person name="Bosland P.W."/>
            <person name="Reeves G."/>
            <person name="Jo S.H."/>
            <person name="Lee B.W."/>
            <person name="Cho H.T."/>
            <person name="Choi H.S."/>
            <person name="Lee M.S."/>
            <person name="Yu Y."/>
            <person name="Do Choi Y."/>
            <person name="Park B.S."/>
            <person name="van Deynze A."/>
            <person name="Ashrafi H."/>
            <person name="Hill T."/>
            <person name="Kim W.T."/>
            <person name="Pai H.S."/>
            <person name="Ahn H.K."/>
            <person name="Yeam I."/>
            <person name="Giovannoni J.J."/>
            <person name="Rose J.K."/>
            <person name="Sorensen I."/>
            <person name="Lee S.J."/>
            <person name="Kim R.W."/>
            <person name="Choi I.Y."/>
            <person name="Choi B.S."/>
            <person name="Lim J.S."/>
            <person name="Lee Y.H."/>
            <person name="Choi D."/>
        </authorList>
    </citation>
    <scope>NUCLEOTIDE SEQUENCE [LARGE SCALE GENOMIC DNA]</scope>
    <source>
        <strain evidence="2">cv. CM334</strain>
    </source>
</reference>
<proteinExistence type="predicted"/>